<dbReference type="AlphaFoldDB" id="A0AAE9XS65"/>
<feature type="chain" id="PRO_5042061083" description="Solute-binding protein family 3/N-terminal domain-containing protein" evidence="1">
    <location>
        <begin position="22"/>
        <end position="291"/>
    </location>
</feature>
<keyword evidence="1" id="KW-0732">Signal</keyword>
<dbReference type="RefSeq" id="WP_289505160.1">
    <property type="nucleotide sequence ID" value="NZ_CP116805.1"/>
</dbReference>
<protein>
    <recommendedName>
        <fullName evidence="4">Solute-binding protein family 3/N-terminal domain-containing protein</fullName>
    </recommendedName>
</protein>
<gene>
    <name evidence="2" type="ORF">PH603_06240</name>
</gene>
<evidence type="ECO:0000256" key="1">
    <source>
        <dbReference type="SAM" id="SignalP"/>
    </source>
</evidence>
<dbReference type="KEGG" id="gso:PH603_06240"/>
<keyword evidence="3" id="KW-1185">Reference proteome</keyword>
<name>A0AAE9XS65_9PROT</name>
<reference evidence="2" key="1">
    <citation type="submission" date="2023-01" db="EMBL/GenBank/DDBJ databases">
        <title>The genome sequence of Kordiimonadaceae bacterium 6D33.</title>
        <authorList>
            <person name="Liu Y."/>
        </authorList>
    </citation>
    <scope>NUCLEOTIDE SEQUENCE</scope>
    <source>
        <strain evidence="2">6D33</strain>
    </source>
</reference>
<proteinExistence type="predicted"/>
<dbReference type="EMBL" id="CP116805">
    <property type="protein sequence ID" value="WCL55357.1"/>
    <property type="molecule type" value="Genomic_DNA"/>
</dbReference>
<dbReference type="Proteomes" id="UP001217500">
    <property type="component" value="Chromosome"/>
</dbReference>
<evidence type="ECO:0000313" key="2">
    <source>
        <dbReference type="EMBL" id="WCL55357.1"/>
    </source>
</evidence>
<accession>A0AAE9XS65</accession>
<evidence type="ECO:0008006" key="4">
    <source>
        <dbReference type="Google" id="ProtNLM"/>
    </source>
</evidence>
<organism evidence="2 3">
    <name type="scientific">Gimibacter soli</name>
    <dbReference type="NCBI Taxonomy" id="3024400"/>
    <lineage>
        <taxon>Bacteria</taxon>
        <taxon>Pseudomonadati</taxon>
        <taxon>Pseudomonadota</taxon>
        <taxon>Alphaproteobacteria</taxon>
        <taxon>Kordiimonadales</taxon>
        <taxon>Temperatibacteraceae</taxon>
        <taxon>Gimibacter</taxon>
    </lineage>
</organism>
<sequence length="291" mass="31624">MRFLAALMCGLVFCAGGAVFAENKPRQVIGWVSYDNHPIHIASGPFKGEGFGDLTLDDIEQLMPAYQLDRMQVSAARMMRLLDGDTPVCASVLMKTPERAAKYLYSPPVHVISGNHLIVRVEDAARARAALDGDVIDVARLPAAGFASMGKVRTRMLGPAIDPFVDEMKAAGRVVEVNNLAAVLSLLARERVDHAFGNPEEVGYFERAEPETYAGRLVVFPVKGAAKTILGYFACAKTSVTAAFLSDLGRLMGSFSGLPPWYEYYRQWAGPYAAPGDELIRRADPVADPEN</sequence>
<feature type="signal peptide" evidence="1">
    <location>
        <begin position="1"/>
        <end position="21"/>
    </location>
</feature>
<evidence type="ECO:0000313" key="3">
    <source>
        <dbReference type="Proteomes" id="UP001217500"/>
    </source>
</evidence>
<dbReference type="SUPFAM" id="SSF53850">
    <property type="entry name" value="Periplasmic binding protein-like II"/>
    <property type="match status" value="1"/>
</dbReference>